<accession>A0A3L9L575</accession>
<dbReference type="PANTHER" id="PTHR43433:SF5">
    <property type="entry name" value="AB HYDROLASE-1 DOMAIN-CONTAINING PROTEIN"/>
    <property type="match status" value="1"/>
</dbReference>
<comment type="caution">
    <text evidence="3">The sequence shown here is derived from an EMBL/GenBank/DDBJ whole genome shotgun (WGS) entry which is preliminary data.</text>
</comment>
<dbReference type="SUPFAM" id="SSF53474">
    <property type="entry name" value="alpha/beta-Hydrolases"/>
    <property type="match status" value="1"/>
</dbReference>
<sequence length="334" mass="35713">MTTPGDRAPSGRDAAAPGADGARDETPAPSRPRTGGERIVHLDRERFLCVRQDGPEDGPPFVLLTGLGFDLTTWPETFVQALTGSGHRVLRLDNRDVGRSFRASSPPPTARQLLRGALPAGQYTVEDMAQDVADTLQVLGVERADVLGFSLGGMIAQALAAHHPRRVRRLVSLCSTTGAPSAGTVAASTAAMLALPGARPRRLYVRSRLVMARHLAGTGFPVDRAHERRLAEEHWRRSLDPANEAAAMRRQIGAIRASGDRTATLREITAPTLVLHGDRDRIVRPDGGPATAAAIPGARFVALPGMGHQVPPRVAPRLSDLVLEHVRPREAPDG</sequence>
<dbReference type="Pfam" id="PF00561">
    <property type="entry name" value="Abhydrolase_1"/>
    <property type="match status" value="1"/>
</dbReference>
<dbReference type="EMBL" id="RDEX01000001">
    <property type="protein sequence ID" value="RLY93721.1"/>
    <property type="molecule type" value="Genomic_DNA"/>
</dbReference>
<dbReference type="InterPro" id="IPR050471">
    <property type="entry name" value="AB_hydrolase"/>
</dbReference>
<feature type="region of interest" description="Disordered" evidence="1">
    <location>
        <begin position="1"/>
        <end position="38"/>
    </location>
</feature>
<evidence type="ECO:0000313" key="3">
    <source>
        <dbReference type="EMBL" id="RLY93721.1"/>
    </source>
</evidence>
<reference evidence="3 4" key="1">
    <citation type="submission" date="2018-10" db="EMBL/GenBank/DDBJ databases">
        <title>Kocuria tytonicola, new bacteria from the preen glands of American barn owls (Tyto furcata).</title>
        <authorList>
            <person name="Braun M.S."/>
            <person name="Wang E."/>
            <person name="Zimmermann S."/>
            <person name="Boutin S."/>
            <person name="Wagner H."/>
            <person name="Wink M."/>
        </authorList>
    </citation>
    <scope>NUCLEOTIDE SEQUENCE [LARGE SCALE GENOMIC DNA]</scope>
    <source>
        <strain evidence="3 4">473</strain>
    </source>
</reference>
<evidence type="ECO:0000313" key="4">
    <source>
        <dbReference type="Proteomes" id="UP000277871"/>
    </source>
</evidence>
<dbReference type="InterPro" id="IPR000073">
    <property type="entry name" value="AB_hydrolase_1"/>
</dbReference>
<dbReference type="GO" id="GO:0004806">
    <property type="term" value="F:triacylglycerol lipase activity"/>
    <property type="evidence" value="ECO:0007669"/>
    <property type="project" value="TreeGrafter"/>
</dbReference>
<name>A0A3L9L575_9MICC</name>
<dbReference type="RefSeq" id="WP_121863780.1">
    <property type="nucleotide sequence ID" value="NZ_RDEX01000001.1"/>
</dbReference>
<feature type="compositionally biased region" description="Low complexity" evidence="1">
    <location>
        <begin position="1"/>
        <end position="20"/>
    </location>
</feature>
<dbReference type="InterPro" id="IPR029058">
    <property type="entry name" value="AB_hydrolase_fold"/>
</dbReference>
<protein>
    <submittedName>
        <fullName evidence="3">Alpha/beta fold hydrolase</fullName>
    </submittedName>
</protein>
<dbReference type="GO" id="GO:0046503">
    <property type="term" value="P:glycerolipid catabolic process"/>
    <property type="evidence" value="ECO:0007669"/>
    <property type="project" value="TreeGrafter"/>
</dbReference>
<keyword evidence="4" id="KW-1185">Reference proteome</keyword>
<keyword evidence="3" id="KW-0378">Hydrolase</keyword>
<gene>
    <name evidence="3" type="ORF">EAE32_00205</name>
</gene>
<dbReference type="AlphaFoldDB" id="A0A3L9L575"/>
<evidence type="ECO:0000256" key="1">
    <source>
        <dbReference type="SAM" id="MobiDB-lite"/>
    </source>
</evidence>
<organism evidence="3 4">
    <name type="scientific">Kocuria tytonicola</name>
    <dbReference type="NCBI Taxonomy" id="2055946"/>
    <lineage>
        <taxon>Bacteria</taxon>
        <taxon>Bacillati</taxon>
        <taxon>Actinomycetota</taxon>
        <taxon>Actinomycetes</taxon>
        <taxon>Micrococcales</taxon>
        <taxon>Micrococcaceae</taxon>
        <taxon>Kocuria</taxon>
    </lineage>
</organism>
<dbReference type="Proteomes" id="UP000277871">
    <property type="component" value="Unassembled WGS sequence"/>
</dbReference>
<proteinExistence type="predicted"/>
<dbReference type="PANTHER" id="PTHR43433">
    <property type="entry name" value="HYDROLASE, ALPHA/BETA FOLD FAMILY PROTEIN"/>
    <property type="match status" value="1"/>
</dbReference>
<feature type="domain" description="AB hydrolase-1" evidence="2">
    <location>
        <begin position="59"/>
        <end position="308"/>
    </location>
</feature>
<dbReference type="Gene3D" id="3.40.50.1820">
    <property type="entry name" value="alpha/beta hydrolase"/>
    <property type="match status" value="1"/>
</dbReference>
<evidence type="ECO:0000259" key="2">
    <source>
        <dbReference type="Pfam" id="PF00561"/>
    </source>
</evidence>